<dbReference type="OrthoDB" id="5765492at2"/>
<dbReference type="Proteomes" id="UP000000442">
    <property type="component" value="Chromosome"/>
</dbReference>
<accession>C0QM55</accession>
<proteinExistence type="predicted"/>
<feature type="region of interest" description="Disordered" evidence="1">
    <location>
        <begin position="115"/>
        <end position="137"/>
    </location>
</feature>
<dbReference type="KEGG" id="dat:HRM2_12490"/>
<keyword evidence="3" id="KW-1185">Reference proteome</keyword>
<dbReference type="EMBL" id="CP001087">
    <property type="protein sequence ID" value="ACN14361.1"/>
    <property type="molecule type" value="Genomic_DNA"/>
</dbReference>
<dbReference type="AlphaFoldDB" id="C0QM55"/>
<organism evidence="2 3">
    <name type="scientific">Desulforapulum autotrophicum (strain ATCC 43914 / DSM 3382 / VKM B-1955 / HRM2)</name>
    <name type="common">Desulfobacterium autotrophicum</name>
    <dbReference type="NCBI Taxonomy" id="177437"/>
    <lineage>
        <taxon>Bacteria</taxon>
        <taxon>Pseudomonadati</taxon>
        <taxon>Thermodesulfobacteriota</taxon>
        <taxon>Desulfobacteria</taxon>
        <taxon>Desulfobacterales</taxon>
        <taxon>Desulfobacteraceae</taxon>
        <taxon>Desulforapulum</taxon>
    </lineage>
</organism>
<dbReference type="HOGENOM" id="CLU_077370_0_0_7"/>
<dbReference type="eggNOG" id="ENOG5031P8B">
    <property type="taxonomic scope" value="Bacteria"/>
</dbReference>
<evidence type="ECO:0000256" key="1">
    <source>
        <dbReference type="SAM" id="MobiDB-lite"/>
    </source>
</evidence>
<evidence type="ECO:0000313" key="3">
    <source>
        <dbReference type="Proteomes" id="UP000000442"/>
    </source>
</evidence>
<name>C0QM55_DESAH</name>
<reference evidence="2 3" key="1">
    <citation type="journal article" date="2009" name="Environ. Microbiol.">
        <title>Genome sequence of Desulfobacterium autotrophicum HRM2, a marine sulfate reducer oxidizing organic carbon completely to carbon dioxide.</title>
        <authorList>
            <person name="Strittmatter A.W."/>
            <person name="Liesegang H."/>
            <person name="Rabus R."/>
            <person name="Decker I."/>
            <person name="Amann J."/>
            <person name="Andres S."/>
            <person name="Henne A."/>
            <person name="Fricke W.F."/>
            <person name="Martinez-Arias R."/>
            <person name="Bartels D."/>
            <person name="Goesmann A."/>
            <person name="Krause L."/>
            <person name="Puehler A."/>
            <person name="Klenk H.P."/>
            <person name="Richter M."/>
            <person name="Schuler M."/>
            <person name="Gloeckner F.O."/>
            <person name="Meyerdierks A."/>
            <person name="Gottschalk G."/>
            <person name="Amann R."/>
        </authorList>
    </citation>
    <scope>NUCLEOTIDE SEQUENCE [LARGE SCALE GENOMIC DNA]</scope>
    <source>
        <strain evidence="3">ATCC 43914 / DSM 3382 / HRM2</strain>
    </source>
</reference>
<dbReference type="STRING" id="177437.HRM2_12490"/>
<gene>
    <name evidence="2" type="ordered locus">HRM2_12490</name>
</gene>
<feature type="compositionally biased region" description="Basic and acidic residues" evidence="1">
    <location>
        <begin position="125"/>
        <end position="137"/>
    </location>
</feature>
<protein>
    <submittedName>
        <fullName evidence="2">Uncharacterized protein</fullName>
    </submittedName>
</protein>
<evidence type="ECO:0000313" key="2">
    <source>
        <dbReference type="EMBL" id="ACN14361.1"/>
    </source>
</evidence>
<sequence>MDYHPGVTQRHLLFSLLFTGEEPAMSKTIPVLNVKQRKELVDAGFIELEKRGRASHLILTDKAWAWASDAFNQSVPPLLKLNAAALEGLLGRLSVYMVKNKVGLGDLLAGENPVSYESGPNAPGIDKRGPDGGDARHTKNLERRICSAYHRLAGNQWNVRVSIAALRKVLSDINRDDLSALLCRMQFSGDYTLVMYPHDDPREITPEDDAAAVHAAGRDNHIIYMGA</sequence>